<dbReference type="RefSeq" id="WP_208133215.1">
    <property type="nucleotide sequence ID" value="NZ_BAABGQ010000008.1"/>
</dbReference>
<evidence type="ECO:0000313" key="2">
    <source>
        <dbReference type="EMBL" id="GAA4504167.1"/>
    </source>
</evidence>
<feature type="chain" id="PRO_5046571224" description="DUF3078 domain-containing protein" evidence="1">
    <location>
        <begin position="20"/>
        <end position="305"/>
    </location>
</feature>
<proteinExistence type="predicted"/>
<evidence type="ECO:0000256" key="1">
    <source>
        <dbReference type="SAM" id="SignalP"/>
    </source>
</evidence>
<evidence type="ECO:0008006" key="4">
    <source>
        <dbReference type="Google" id="ProtNLM"/>
    </source>
</evidence>
<name>A0ABP8QIT5_9BACT</name>
<sequence length="305" mass="33949">MKLSLTLLLGLLAPSAALAQTTPLPALAPVPADTSYWRTSLKAGVNLNEAVVSDNWKGGGATSLGLSTLFNGQAHYLRGPRSWDNEADFLYAGQYTRGQGYRKTNDRLWLDTKYGHALTPKWDAFVSLNMLSQFAPGYDYSGEVPRLVSSFLAPAYLTNAYGFEFHPSKRFSLRLSPFAPRLTIVREMSRFQTLPTDQVYGVAPNHTTRWEILAAQVLASLDQPLGPNANFKARYLLFTNYGAFRLREINHRLDLTLTAKVYGLLSVNFQSTVLYQYDQDSNIQFSQGLGLGLLLTRQRPAVVAK</sequence>
<comment type="caution">
    <text evidence="2">The sequence shown here is derived from an EMBL/GenBank/DDBJ whole genome shotgun (WGS) entry which is preliminary data.</text>
</comment>
<dbReference type="InterPro" id="IPR021428">
    <property type="entry name" value="DUF3078"/>
</dbReference>
<accession>A0ABP8QIT5</accession>
<dbReference type="EMBL" id="BAABGQ010000008">
    <property type="protein sequence ID" value="GAA4504167.1"/>
    <property type="molecule type" value="Genomic_DNA"/>
</dbReference>
<dbReference type="Pfam" id="PF11276">
    <property type="entry name" value="DUF3078"/>
    <property type="match status" value="1"/>
</dbReference>
<protein>
    <recommendedName>
        <fullName evidence="4">DUF3078 domain-containing protein</fullName>
    </recommendedName>
</protein>
<feature type="signal peptide" evidence="1">
    <location>
        <begin position="1"/>
        <end position="19"/>
    </location>
</feature>
<keyword evidence="1" id="KW-0732">Signal</keyword>
<gene>
    <name evidence="2" type="ORF">GCM10023172_30020</name>
</gene>
<dbReference type="Proteomes" id="UP001501243">
    <property type="component" value="Unassembled WGS sequence"/>
</dbReference>
<evidence type="ECO:0000313" key="3">
    <source>
        <dbReference type="Proteomes" id="UP001501243"/>
    </source>
</evidence>
<organism evidence="2 3">
    <name type="scientific">Hymenobacter ginsengisoli</name>
    <dbReference type="NCBI Taxonomy" id="1051626"/>
    <lineage>
        <taxon>Bacteria</taxon>
        <taxon>Pseudomonadati</taxon>
        <taxon>Bacteroidota</taxon>
        <taxon>Cytophagia</taxon>
        <taxon>Cytophagales</taxon>
        <taxon>Hymenobacteraceae</taxon>
        <taxon>Hymenobacter</taxon>
    </lineage>
</organism>
<keyword evidence="3" id="KW-1185">Reference proteome</keyword>
<reference evidence="3" key="1">
    <citation type="journal article" date="2019" name="Int. J. Syst. Evol. Microbiol.">
        <title>The Global Catalogue of Microorganisms (GCM) 10K type strain sequencing project: providing services to taxonomists for standard genome sequencing and annotation.</title>
        <authorList>
            <consortium name="The Broad Institute Genomics Platform"/>
            <consortium name="The Broad Institute Genome Sequencing Center for Infectious Disease"/>
            <person name="Wu L."/>
            <person name="Ma J."/>
        </authorList>
    </citation>
    <scope>NUCLEOTIDE SEQUENCE [LARGE SCALE GENOMIC DNA]</scope>
    <source>
        <strain evidence="3">JCM 17841</strain>
    </source>
</reference>